<dbReference type="PANTHER" id="PTHR19372:SF7">
    <property type="entry name" value="SULFITE OXIDASE, MITOCHONDRIAL"/>
    <property type="match status" value="1"/>
</dbReference>
<comment type="cofactor">
    <cofactor evidence="1">
        <name>Mo-molybdopterin</name>
        <dbReference type="ChEBI" id="CHEBI:71302"/>
    </cofactor>
</comment>
<dbReference type="InterPro" id="IPR014756">
    <property type="entry name" value="Ig_E-set"/>
</dbReference>
<keyword evidence="3" id="KW-0479">Metal-binding</keyword>
<dbReference type="SUPFAM" id="SSF56524">
    <property type="entry name" value="Oxidoreductase molybdopterin-binding domain"/>
    <property type="match status" value="1"/>
</dbReference>
<dbReference type="Gene3D" id="2.60.40.650">
    <property type="match status" value="1"/>
</dbReference>
<dbReference type="GO" id="GO:0006790">
    <property type="term" value="P:sulfur compound metabolic process"/>
    <property type="evidence" value="ECO:0007669"/>
    <property type="project" value="TreeGrafter"/>
</dbReference>
<evidence type="ECO:0000313" key="7">
    <source>
        <dbReference type="EMBL" id="MBB6214166.1"/>
    </source>
</evidence>
<reference evidence="7 8" key="1">
    <citation type="submission" date="2020-08" db="EMBL/GenBank/DDBJ databases">
        <title>Genomic Encyclopedia of Type Strains, Phase IV (KMG-IV): sequencing the most valuable type-strain genomes for metagenomic binning, comparative biology and taxonomic classification.</title>
        <authorList>
            <person name="Goeker M."/>
        </authorList>
    </citation>
    <scope>NUCLEOTIDE SEQUENCE [LARGE SCALE GENOMIC DNA]</scope>
    <source>
        <strain evidence="7 8">DSM 103526</strain>
    </source>
</reference>
<feature type="domain" description="Oxidoreductase molybdopterin-binding" evidence="5">
    <location>
        <begin position="45"/>
        <end position="218"/>
    </location>
</feature>
<dbReference type="Pfam" id="PF03404">
    <property type="entry name" value="Mo-co_dimer"/>
    <property type="match status" value="1"/>
</dbReference>
<dbReference type="GO" id="GO:0008482">
    <property type="term" value="F:sulfite oxidase activity"/>
    <property type="evidence" value="ECO:0007669"/>
    <property type="project" value="TreeGrafter"/>
</dbReference>
<keyword evidence="8" id="KW-1185">Reference proteome</keyword>
<dbReference type="Proteomes" id="UP000579281">
    <property type="component" value="Unassembled WGS sequence"/>
</dbReference>
<dbReference type="InterPro" id="IPR000572">
    <property type="entry name" value="OxRdtase_Mopterin-bd_dom"/>
</dbReference>
<dbReference type="CDD" id="cd02110">
    <property type="entry name" value="SO_family_Moco_dimer"/>
    <property type="match status" value="1"/>
</dbReference>
<name>A0A841KLB7_9FIRM</name>
<evidence type="ECO:0000256" key="1">
    <source>
        <dbReference type="ARBA" id="ARBA00001924"/>
    </source>
</evidence>
<dbReference type="SUPFAM" id="SSF81296">
    <property type="entry name" value="E set domains"/>
    <property type="match status" value="1"/>
</dbReference>
<dbReference type="GO" id="GO:0043546">
    <property type="term" value="F:molybdopterin cofactor binding"/>
    <property type="evidence" value="ECO:0007669"/>
    <property type="project" value="TreeGrafter"/>
</dbReference>
<evidence type="ECO:0000313" key="8">
    <source>
        <dbReference type="Proteomes" id="UP000579281"/>
    </source>
</evidence>
<protein>
    <submittedName>
        <fullName evidence="7">DMSO/TMAO reductase YedYZ molybdopterin-dependent catalytic subunit</fullName>
    </submittedName>
</protein>
<keyword evidence="2" id="KW-0500">Molybdenum</keyword>
<evidence type="ECO:0000256" key="4">
    <source>
        <dbReference type="ARBA" id="ARBA00023002"/>
    </source>
</evidence>
<dbReference type="GO" id="GO:0030151">
    <property type="term" value="F:molybdenum ion binding"/>
    <property type="evidence" value="ECO:0007669"/>
    <property type="project" value="InterPro"/>
</dbReference>
<dbReference type="EMBL" id="JACHEN010000001">
    <property type="protein sequence ID" value="MBB6214166.1"/>
    <property type="molecule type" value="Genomic_DNA"/>
</dbReference>
<dbReference type="PRINTS" id="PR00407">
    <property type="entry name" value="EUMOPTERIN"/>
</dbReference>
<evidence type="ECO:0000256" key="3">
    <source>
        <dbReference type="ARBA" id="ARBA00022723"/>
    </source>
</evidence>
<dbReference type="PANTHER" id="PTHR19372">
    <property type="entry name" value="SULFITE REDUCTASE"/>
    <property type="match status" value="1"/>
</dbReference>
<dbReference type="AlphaFoldDB" id="A0A841KLB7"/>
<keyword evidence="4" id="KW-0560">Oxidoreductase</keyword>
<feature type="domain" description="Moybdenum cofactor oxidoreductase dimerisation" evidence="6">
    <location>
        <begin position="239"/>
        <end position="355"/>
    </location>
</feature>
<evidence type="ECO:0000259" key="6">
    <source>
        <dbReference type="Pfam" id="PF03404"/>
    </source>
</evidence>
<dbReference type="GO" id="GO:0020037">
    <property type="term" value="F:heme binding"/>
    <property type="evidence" value="ECO:0007669"/>
    <property type="project" value="TreeGrafter"/>
</dbReference>
<comment type="caution">
    <text evidence="7">The sequence shown here is derived from an EMBL/GenBank/DDBJ whole genome shotgun (WGS) entry which is preliminary data.</text>
</comment>
<dbReference type="RefSeq" id="WP_184307320.1">
    <property type="nucleotide sequence ID" value="NZ_JACHEN010000001.1"/>
</dbReference>
<organism evidence="7 8">
    <name type="scientific">Anaerosolibacter carboniphilus</name>
    <dbReference type="NCBI Taxonomy" id="1417629"/>
    <lineage>
        <taxon>Bacteria</taxon>
        <taxon>Bacillati</taxon>
        <taxon>Bacillota</taxon>
        <taxon>Clostridia</taxon>
        <taxon>Peptostreptococcales</taxon>
        <taxon>Thermotaleaceae</taxon>
        <taxon>Anaerosolibacter</taxon>
    </lineage>
</organism>
<dbReference type="Gene3D" id="3.90.420.10">
    <property type="entry name" value="Oxidoreductase, molybdopterin-binding domain"/>
    <property type="match status" value="1"/>
</dbReference>
<proteinExistence type="predicted"/>
<dbReference type="InterPro" id="IPR036374">
    <property type="entry name" value="OxRdtase_Mopterin-bd_sf"/>
</dbReference>
<sequence>MEYYVGELSRPYLRTLSLMPENQETPIHFLKTWITPEKYFYRRNHFSYPMLSPHAFFLPITGEVKQTLIFPYCYLKSLSSKSVTMVLECSGNKRSRFSPRVYGEQWEDGAISQGVWKGVALRDLLNMSGLNSAAVEVVFEGYDYGKRTDMEGIFHYARSLPMEKAMHQDTIIAYELNGKSIPYAQGGPFRLIIPQWYAMASVKWLKQITVIDHNFDGPFQTVDYIYYPHKEDDIGKKPVTNIKTDSIIQQPLSYTTLDTGVHNINGIAWTGYGTITDVELSFDEGTTWKRAKLRKDTNQQYAWTFWEYQWNVEEEGEYTIMCRAKDSTGGVQPLEAEWNRKGYGYNAVYTIKVKVE</sequence>
<evidence type="ECO:0000256" key="2">
    <source>
        <dbReference type="ARBA" id="ARBA00022505"/>
    </source>
</evidence>
<dbReference type="InterPro" id="IPR005066">
    <property type="entry name" value="MoCF_OxRdtse_dimer"/>
</dbReference>
<dbReference type="Pfam" id="PF00174">
    <property type="entry name" value="Oxidored_molyb"/>
    <property type="match status" value="1"/>
</dbReference>
<evidence type="ECO:0000259" key="5">
    <source>
        <dbReference type="Pfam" id="PF00174"/>
    </source>
</evidence>
<accession>A0A841KLB7</accession>
<dbReference type="InterPro" id="IPR008335">
    <property type="entry name" value="Mopterin_OxRdtase_euk"/>
</dbReference>
<gene>
    <name evidence="7" type="ORF">HNQ80_000235</name>
</gene>